<dbReference type="AlphaFoldDB" id="A0A9P5X2U8"/>
<sequence>MGLFVYAATALRDVDQAGSLEEALRAVCTATSNPSDSSPLAGLDAVYMLIMRRIPSEKLPIVLLLCRILCSGQSYSGSGYTAGIMRWSNLLGLSKIGFQVACNQLSAIIHVHSDSHSFDPSQFGNTGHPFWHTTPAFVKELGVHVRVRLGGSVHFYHKSFFDFLMDPMRSGPFCVRSSPMRNTYFKRCLEVTLKYEKSYCFQGSGELYASLRFLIYILNAMSHDLTLAHGMADSASSLSWPYTNELVNSVLKACVYDWAFDACFQYGRLPEIEHQLLQCFGRADFHKARQNEVMLYAGNSDFRDYTCWGCDAHSKLIHGTRLVRVPRDEFQENFDVAKFKAVIKRWKECGIIRPYYPSIGSRFKSLVAKKDQDKLIFGLFRMGHGPKSIFWYWEVNLKAEYYQDFIATNLAEGEKIYREERFDLWPAEWRQPVTKPPVYLHTTLFVTKDVMLPVHHARLSLVRRANTNSKHGSADDEIAD</sequence>
<dbReference type="EMBL" id="MU151650">
    <property type="protein sequence ID" value="KAF9442347.1"/>
    <property type="molecule type" value="Genomic_DNA"/>
</dbReference>
<proteinExistence type="predicted"/>
<organism evidence="1 2">
    <name type="scientific">Macrolepiota fuliginosa MF-IS2</name>
    <dbReference type="NCBI Taxonomy" id="1400762"/>
    <lineage>
        <taxon>Eukaryota</taxon>
        <taxon>Fungi</taxon>
        <taxon>Dikarya</taxon>
        <taxon>Basidiomycota</taxon>
        <taxon>Agaricomycotina</taxon>
        <taxon>Agaricomycetes</taxon>
        <taxon>Agaricomycetidae</taxon>
        <taxon>Agaricales</taxon>
        <taxon>Agaricineae</taxon>
        <taxon>Agaricaceae</taxon>
        <taxon>Macrolepiota</taxon>
    </lineage>
</organism>
<comment type="caution">
    <text evidence="1">The sequence shown here is derived from an EMBL/GenBank/DDBJ whole genome shotgun (WGS) entry which is preliminary data.</text>
</comment>
<evidence type="ECO:0000313" key="2">
    <source>
        <dbReference type="Proteomes" id="UP000807342"/>
    </source>
</evidence>
<accession>A0A9P5X2U8</accession>
<reference evidence="1" key="1">
    <citation type="submission" date="2020-11" db="EMBL/GenBank/DDBJ databases">
        <authorList>
            <consortium name="DOE Joint Genome Institute"/>
            <person name="Ahrendt S."/>
            <person name="Riley R."/>
            <person name="Andreopoulos W."/>
            <person name="Labutti K."/>
            <person name="Pangilinan J."/>
            <person name="Ruiz-Duenas F.J."/>
            <person name="Barrasa J.M."/>
            <person name="Sanchez-Garcia M."/>
            <person name="Camarero S."/>
            <person name="Miyauchi S."/>
            <person name="Serrano A."/>
            <person name="Linde D."/>
            <person name="Babiker R."/>
            <person name="Drula E."/>
            <person name="Ayuso-Fernandez I."/>
            <person name="Pacheco R."/>
            <person name="Padilla G."/>
            <person name="Ferreira P."/>
            <person name="Barriuso J."/>
            <person name="Kellner H."/>
            <person name="Castanera R."/>
            <person name="Alfaro M."/>
            <person name="Ramirez L."/>
            <person name="Pisabarro A.G."/>
            <person name="Kuo A."/>
            <person name="Tritt A."/>
            <person name="Lipzen A."/>
            <person name="He G."/>
            <person name="Yan M."/>
            <person name="Ng V."/>
            <person name="Cullen D."/>
            <person name="Martin F."/>
            <person name="Rosso M.-N."/>
            <person name="Henrissat B."/>
            <person name="Hibbett D."/>
            <person name="Martinez A.T."/>
            <person name="Grigoriev I.V."/>
        </authorList>
    </citation>
    <scope>NUCLEOTIDE SEQUENCE</scope>
    <source>
        <strain evidence="1">MF-IS2</strain>
    </source>
</reference>
<dbReference type="Proteomes" id="UP000807342">
    <property type="component" value="Unassembled WGS sequence"/>
</dbReference>
<gene>
    <name evidence="1" type="ORF">P691DRAFT_765312</name>
</gene>
<keyword evidence="2" id="KW-1185">Reference proteome</keyword>
<name>A0A9P5X2U8_9AGAR</name>
<protein>
    <submittedName>
        <fullName evidence="1">Uncharacterized protein</fullName>
    </submittedName>
</protein>
<evidence type="ECO:0000313" key="1">
    <source>
        <dbReference type="EMBL" id="KAF9442347.1"/>
    </source>
</evidence>